<evidence type="ECO:0000313" key="2">
    <source>
        <dbReference type="EMBL" id="CKR63844.1"/>
    </source>
</evidence>
<gene>
    <name evidence="2" type="ORF">ERS027646_00275</name>
</gene>
<accession>A0A654ZY26</accession>
<dbReference type="EMBL" id="CNGE01000025">
    <property type="protein sequence ID" value="CKR63844.1"/>
    <property type="molecule type" value="Genomic_DNA"/>
</dbReference>
<organism evidence="2 3">
    <name type="scientific">Mycobacterium tuberculosis</name>
    <dbReference type="NCBI Taxonomy" id="1773"/>
    <lineage>
        <taxon>Bacteria</taxon>
        <taxon>Bacillati</taxon>
        <taxon>Actinomycetota</taxon>
        <taxon>Actinomycetes</taxon>
        <taxon>Mycobacteriales</taxon>
        <taxon>Mycobacteriaceae</taxon>
        <taxon>Mycobacterium</taxon>
        <taxon>Mycobacterium tuberculosis complex</taxon>
    </lineage>
</organism>
<protein>
    <submittedName>
        <fullName evidence="2">Uncharacterized protein</fullName>
    </submittedName>
</protein>
<dbReference type="Proteomes" id="UP000048948">
    <property type="component" value="Unassembled WGS sequence"/>
</dbReference>
<evidence type="ECO:0000313" key="3">
    <source>
        <dbReference type="Proteomes" id="UP000048948"/>
    </source>
</evidence>
<proteinExistence type="predicted"/>
<dbReference type="AlphaFoldDB" id="A0A654ZY26"/>
<evidence type="ECO:0000256" key="1">
    <source>
        <dbReference type="SAM" id="MobiDB-lite"/>
    </source>
</evidence>
<feature type="region of interest" description="Disordered" evidence="1">
    <location>
        <begin position="298"/>
        <end position="326"/>
    </location>
</feature>
<feature type="compositionally biased region" description="Basic and acidic residues" evidence="1">
    <location>
        <begin position="164"/>
        <end position="176"/>
    </location>
</feature>
<name>A0A654ZY26_MYCTX</name>
<feature type="region of interest" description="Disordered" evidence="1">
    <location>
        <begin position="162"/>
        <end position="243"/>
    </location>
</feature>
<feature type="compositionally biased region" description="Basic and acidic residues" evidence="1">
    <location>
        <begin position="186"/>
        <end position="223"/>
    </location>
</feature>
<reference evidence="2 3" key="1">
    <citation type="submission" date="2015-03" db="EMBL/GenBank/DDBJ databases">
        <authorList>
            <consortium name="Pathogen Informatics"/>
        </authorList>
    </citation>
    <scope>NUCLEOTIDE SEQUENCE [LARGE SCALE GENOMIC DNA]</scope>
    <source>
        <strain evidence="2 3">Bir 172</strain>
    </source>
</reference>
<sequence length="347" mass="38385">MHAFDAGRIHKNLVPGTRQRKFVDQLGIEFQRQYITAAGRTLACHKVIGAQRGLNQRREGAQDPVGVQAHQRVDVRGDSGSGRLGIAIARRPRRHRNEKRFEQIDQRPNGSRVLVEHRFNVGLAVREARLAQVLRVGTEQHDLLPSQPGTHHQLVESVDFDPAVPDRGHRLGESVRGRGPLGNRRGQRDRGMRRDLELIDPDRQTVRPGDGERSLFEHHDSHALQHRQQLAQRSGAPTEEPGQLGDTLLVAFGKHQLDRIVGQLRDDRNVANGIGRGDGLFVGLGEGGSVMHSVGLSDGASRRRRADQTVGPGSRGFGQQTLDPDPVGFGNVHRRGGRPFSCHTHFG</sequence>